<evidence type="ECO:0000256" key="11">
    <source>
        <dbReference type="SAM" id="MobiDB-lite"/>
    </source>
</evidence>
<evidence type="ECO:0000256" key="12">
    <source>
        <dbReference type="SAM" id="Phobius"/>
    </source>
</evidence>
<dbReference type="Gene3D" id="2.30.42.10">
    <property type="match status" value="3"/>
</dbReference>
<feature type="transmembrane region" description="Helical" evidence="12">
    <location>
        <begin position="6"/>
        <end position="26"/>
    </location>
</feature>
<comment type="subcellular location">
    <subcellularLocation>
        <location evidence="2">Membrane</location>
        <topology evidence="2">Multi-pass membrane protein</topology>
    </subcellularLocation>
</comment>
<protein>
    <submittedName>
        <fullName evidence="14">RIP metalloprotease RseP</fullName>
    </submittedName>
</protein>
<dbReference type="InterPro" id="IPR001478">
    <property type="entry name" value="PDZ"/>
</dbReference>
<evidence type="ECO:0000256" key="10">
    <source>
        <dbReference type="ARBA" id="ARBA00023136"/>
    </source>
</evidence>
<evidence type="ECO:0000256" key="7">
    <source>
        <dbReference type="ARBA" id="ARBA00022833"/>
    </source>
</evidence>
<dbReference type="Pfam" id="PF02163">
    <property type="entry name" value="Peptidase_M50"/>
    <property type="match status" value="1"/>
</dbReference>
<dbReference type="GO" id="GO:0004222">
    <property type="term" value="F:metalloendopeptidase activity"/>
    <property type="evidence" value="ECO:0007669"/>
    <property type="project" value="InterPro"/>
</dbReference>
<dbReference type="CDD" id="cd06163">
    <property type="entry name" value="S2P-M50_PDZ_RseP-like"/>
    <property type="match status" value="1"/>
</dbReference>
<proteinExistence type="inferred from homology"/>
<comment type="caution">
    <text evidence="14">The sequence shown here is derived from an EMBL/GenBank/DDBJ whole genome shotgun (WGS) entry which is preliminary data.</text>
</comment>
<keyword evidence="9 14" id="KW-0482">Metalloprotease</keyword>
<accession>A0A2U1AUU0</accession>
<name>A0A2U1AUU0_9BACT</name>
<keyword evidence="15" id="KW-1185">Reference proteome</keyword>
<evidence type="ECO:0000256" key="3">
    <source>
        <dbReference type="ARBA" id="ARBA00007931"/>
    </source>
</evidence>
<dbReference type="Pfam" id="PF17820">
    <property type="entry name" value="PDZ_6"/>
    <property type="match status" value="3"/>
</dbReference>
<evidence type="ECO:0000256" key="9">
    <source>
        <dbReference type="ARBA" id="ARBA00023049"/>
    </source>
</evidence>
<dbReference type="GeneID" id="78295741"/>
<dbReference type="InterPro" id="IPR008915">
    <property type="entry name" value="Peptidase_M50"/>
</dbReference>
<dbReference type="SMART" id="SM00228">
    <property type="entry name" value="PDZ"/>
    <property type="match status" value="3"/>
</dbReference>
<dbReference type="RefSeq" id="WP_116884447.1">
    <property type="nucleotide sequence ID" value="NZ_QEKH01000018.1"/>
</dbReference>
<keyword evidence="5 12" id="KW-0812">Transmembrane</keyword>
<keyword evidence="7" id="KW-0862">Zinc</keyword>
<evidence type="ECO:0000256" key="5">
    <source>
        <dbReference type="ARBA" id="ARBA00022692"/>
    </source>
</evidence>
<evidence type="ECO:0000256" key="1">
    <source>
        <dbReference type="ARBA" id="ARBA00001947"/>
    </source>
</evidence>
<evidence type="ECO:0000259" key="13">
    <source>
        <dbReference type="PROSITE" id="PS50106"/>
    </source>
</evidence>
<dbReference type="InterPro" id="IPR041489">
    <property type="entry name" value="PDZ_6"/>
</dbReference>
<sequence length="575" mass="62555">MTFSELLLNIGSLAFVFIAVGFCIFSHELGHFLAAKWRGLHIDAFSLGFRPIWKKKVNGVEYRIGWLPFGGYVELPQVDATDATPKAADGTELPRAKAIDRIITAVAGPLFNILSGLLIACFVWYVGMPQDTPKMREITVMEVEPGSPEYQAGLRPGDKIVKLNGEPFFSTWSNFVSKILFAIGKVDLEVIRDGKPVTVSYVPVDNPKAPGSLGAEKIAWPFFTPLIPLELTPEKGSVAAKAGIKPGDYIVAIDGTPVQDYAEFQSGLDQAGSRPVRLTLRRGGKNFDVTVTPEPIKDLGPEFSRYLTGIQLGPKADKPGIYIHAVMPDSNALAAGLRKDDRLVAINGKPITDPAVLIDTVQELKTAPFQLTVERDGKQETRELSARLITPHTIGATIASLDHPTPFQQFISTIDMSYKSLRGILVRFGNQLGLTDQTSTLKPTHMSGPLGIGMVLFNSVRYSSFIHGIYFIVIISFALAIFNLLPLPVLDGGHITFGFIEIIFRKPLPTVVIKTLSMIFVTLLIGLMVFVTFSDGRRLWRSIAPPPGEEQQAVPSAPAATPNPSPEKTDAAAAP</sequence>
<dbReference type="Proteomes" id="UP000245959">
    <property type="component" value="Unassembled WGS sequence"/>
</dbReference>
<dbReference type="PROSITE" id="PS50106">
    <property type="entry name" value="PDZ"/>
    <property type="match status" value="2"/>
</dbReference>
<dbReference type="EMBL" id="QEKH01000018">
    <property type="protein sequence ID" value="PVY40027.1"/>
    <property type="molecule type" value="Genomic_DNA"/>
</dbReference>
<keyword evidence="10 12" id="KW-0472">Membrane</keyword>
<dbReference type="InterPro" id="IPR004387">
    <property type="entry name" value="Pept_M50_Zn"/>
</dbReference>
<feature type="domain" description="PDZ" evidence="13">
    <location>
        <begin position="309"/>
        <end position="373"/>
    </location>
</feature>
<keyword evidence="6" id="KW-0378">Hydrolase</keyword>
<dbReference type="SUPFAM" id="SSF50156">
    <property type="entry name" value="PDZ domain-like"/>
    <property type="match status" value="3"/>
</dbReference>
<dbReference type="GO" id="GO:0006508">
    <property type="term" value="P:proteolysis"/>
    <property type="evidence" value="ECO:0007669"/>
    <property type="project" value="UniProtKB-KW"/>
</dbReference>
<evidence type="ECO:0000313" key="15">
    <source>
        <dbReference type="Proteomes" id="UP000245959"/>
    </source>
</evidence>
<organism evidence="14 15">
    <name type="scientific">Victivallis vadensis</name>
    <dbReference type="NCBI Taxonomy" id="172901"/>
    <lineage>
        <taxon>Bacteria</taxon>
        <taxon>Pseudomonadati</taxon>
        <taxon>Lentisphaerota</taxon>
        <taxon>Lentisphaeria</taxon>
        <taxon>Victivallales</taxon>
        <taxon>Victivallaceae</taxon>
        <taxon>Victivallis</taxon>
    </lineage>
</organism>
<gene>
    <name evidence="14" type="ORF">C8D82_11826</name>
</gene>
<dbReference type="PANTHER" id="PTHR42837">
    <property type="entry name" value="REGULATOR OF SIGMA-E PROTEASE RSEP"/>
    <property type="match status" value="1"/>
</dbReference>
<evidence type="ECO:0000256" key="8">
    <source>
        <dbReference type="ARBA" id="ARBA00022989"/>
    </source>
</evidence>
<comment type="cofactor">
    <cofactor evidence="1">
        <name>Zn(2+)</name>
        <dbReference type="ChEBI" id="CHEBI:29105"/>
    </cofactor>
</comment>
<feature type="transmembrane region" description="Helical" evidence="12">
    <location>
        <begin position="468"/>
        <end position="490"/>
    </location>
</feature>
<evidence type="ECO:0000313" key="14">
    <source>
        <dbReference type="EMBL" id="PVY40027.1"/>
    </source>
</evidence>
<comment type="similarity">
    <text evidence="3">Belongs to the peptidase M50B family.</text>
</comment>
<evidence type="ECO:0000256" key="4">
    <source>
        <dbReference type="ARBA" id="ARBA00022670"/>
    </source>
</evidence>
<evidence type="ECO:0000256" key="6">
    <source>
        <dbReference type="ARBA" id="ARBA00022801"/>
    </source>
</evidence>
<evidence type="ECO:0000256" key="2">
    <source>
        <dbReference type="ARBA" id="ARBA00004141"/>
    </source>
</evidence>
<feature type="region of interest" description="Disordered" evidence="11">
    <location>
        <begin position="544"/>
        <end position="575"/>
    </location>
</feature>
<feature type="compositionally biased region" description="Low complexity" evidence="11">
    <location>
        <begin position="553"/>
        <end position="562"/>
    </location>
</feature>
<feature type="transmembrane region" description="Helical" evidence="12">
    <location>
        <begin position="102"/>
        <end position="126"/>
    </location>
</feature>
<dbReference type="AlphaFoldDB" id="A0A2U1AUU0"/>
<keyword evidence="4 14" id="KW-0645">Protease</keyword>
<dbReference type="InterPro" id="IPR036034">
    <property type="entry name" value="PDZ_sf"/>
</dbReference>
<dbReference type="GO" id="GO:0016020">
    <property type="term" value="C:membrane"/>
    <property type="evidence" value="ECO:0007669"/>
    <property type="project" value="UniProtKB-SubCell"/>
</dbReference>
<feature type="domain" description="PDZ" evidence="13">
    <location>
        <begin position="138"/>
        <end position="194"/>
    </location>
</feature>
<feature type="transmembrane region" description="Helical" evidence="12">
    <location>
        <begin position="511"/>
        <end position="533"/>
    </location>
</feature>
<dbReference type="CDD" id="cd23081">
    <property type="entry name" value="cpPDZ_EcRseP-like"/>
    <property type="match status" value="1"/>
</dbReference>
<dbReference type="PANTHER" id="PTHR42837:SF2">
    <property type="entry name" value="MEMBRANE METALLOPROTEASE ARASP2, CHLOROPLASTIC-RELATED"/>
    <property type="match status" value="1"/>
</dbReference>
<keyword evidence="8 12" id="KW-1133">Transmembrane helix</keyword>
<reference evidence="14 15" key="1">
    <citation type="submission" date="2018-04" db="EMBL/GenBank/DDBJ databases">
        <title>Genomic Encyclopedia of Type Strains, Phase IV (KMG-IV): sequencing the most valuable type-strain genomes for metagenomic binning, comparative biology and taxonomic classification.</title>
        <authorList>
            <person name="Goeker M."/>
        </authorList>
    </citation>
    <scope>NUCLEOTIDE SEQUENCE [LARGE SCALE GENOMIC DNA]</scope>
    <source>
        <strain evidence="14 15">DSM 14823</strain>
    </source>
</reference>